<dbReference type="PANTHER" id="PTHR45713">
    <property type="entry name" value="FTP DOMAIN-CONTAINING PROTEIN"/>
    <property type="match status" value="1"/>
</dbReference>
<evidence type="ECO:0000256" key="4">
    <source>
        <dbReference type="ARBA" id="ARBA00011233"/>
    </source>
</evidence>
<evidence type="ECO:0000256" key="7">
    <source>
        <dbReference type="ARBA" id="ARBA00022734"/>
    </source>
</evidence>
<keyword evidence="5" id="KW-0964">Secreted</keyword>
<dbReference type="Proteomes" id="UP001557470">
    <property type="component" value="Unassembled WGS sequence"/>
</dbReference>
<keyword evidence="10" id="KW-0732">Signal</keyword>
<evidence type="ECO:0000256" key="3">
    <source>
        <dbReference type="ARBA" id="ARBA00010147"/>
    </source>
</evidence>
<keyword evidence="13" id="KW-1185">Reference proteome</keyword>
<accession>A0ABD0WZV8</accession>
<dbReference type="InterPro" id="IPR008979">
    <property type="entry name" value="Galactose-bd-like_sf"/>
</dbReference>
<evidence type="ECO:0000313" key="13">
    <source>
        <dbReference type="Proteomes" id="UP001557470"/>
    </source>
</evidence>
<evidence type="ECO:0000256" key="8">
    <source>
        <dbReference type="ARBA" id="ARBA00022837"/>
    </source>
</evidence>
<keyword evidence="8" id="KW-0106">Calcium</keyword>
<dbReference type="GO" id="GO:0001868">
    <property type="term" value="P:regulation of complement activation, lectin pathway"/>
    <property type="evidence" value="ECO:0007669"/>
    <property type="project" value="UniProtKB-ARBA"/>
</dbReference>
<keyword evidence="9" id="KW-1015">Disulfide bond</keyword>
<evidence type="ECO:0000313" key="12">
    <source>
        <dbReference type="EMBL" id="KAL0984441.1"/>
    </source>
</evidence>
<dbReference type="GO" id="GO:0042806">
    <property type="term" value="F:fucose binding"/>
    <property type="evidence" value="ECO:0007669"/>
    <property type="project" value="UniProtKB-ARBA"/>
</dbReference>
<feature type="chain" id="PRO_5044777130" description="Fucolectin tachylectin-4 pentraxin-1 domain-containing protein" evidence="10">
    <location>
        <begin position="20"/>
        <end position="167"/>
    </location>
</feature>
<keyword evidence="7" id="KW-0430">Lectin</keyword>
<evidence type="ECO:0000256" key="1">
    <source>
        <dbReference type="ARBA" id="ARBA00002219"/>
    </source>
</evidence>
<dbReference type="Gene3D" id="2.60.120.260">
    <property type="entry name" value="Galactose-binding domain-like"/>
    <property type="match status" value="1"/>
</dbReference>
<evidence type="ECO:0000256" key="10">
    <source>
        <dbReference type="SAM" id="SignalP"/>
    </source>
</evidence>
<evidence type="ECO:0000256" key="5">
    <source>
        <dbReference type="ARBA" id="ARBA00022525"/>
    </source>
</evidence>
<evidence type="ECO:0000256" key="6">
    <source>
        <dbReference type="ARBA" id="ARBA00022723"/>
    </source>
</evidence>
<gene>
    <name evidence="12" type="ORF">UPYG_G00141570</name>
</gene>
<comment type="caution">
    <text evidence="12">The sequence shown here is derived from an EMBL/GenBank/DDBJ whole genome shotgun (WGS) entry which is preliminary data.</text>
</comment>
<proteinExistence type="inferred from homology"/>
<sequence>MTRSTKMFLFLTLLGLTASEGTHGKINLALLGRATQSNTYLHIFADASHAIDGNKDANFDHGSCTHTKLEDQPWWRVEMQDAYRVDSVVLTNRGDCCPERLNGAEIHIGNSLENNGNNNPSCAVVSVIPAGESVSFNCNGMVGRFVSVVLPKTGVLTLCEVEVYGSK</sequence>
<feature type="domain" description="Fucolectin tachylectin-4 pentraxin-1" evidence="11">
    <location>
        <begin position="25"/>
        <end position="167"/>
    </location>
</feature>
<evidence type="ECO:0000256" key="2">
    <source>
        <dbReference type="ARBA" id="ARBA00004613"/>
    </source>
</evidence>
<dbReference type="InterPro" id="IPR051941">
    <property type="entry name" value="BG_Antigen-Binding_Lectin"/>
</dbReference>
<organism evidence="12 13">
    <name type="scientific">Umbra pygmaea</name>
    <name type="common">Eastern mudminnow</name>
    <dbReference type="NCBI Taxonomy" id="75934"/>
    <lineage>
        <taxon>Eukaryota</taxon>
        <taxon>Metazoa</taxon>
        <taxon>Chordata</taxon>
        <taxon>Craniata</taxon>
        <taxon>Vertebrata</taxon>
        <taxon>Euteleostomi</taxon>
        <taxon>Actinopterygii</taxon>
        <taxon>Neopterygii</taxon>
        <taxon>Teleostei</taxon>
        <taxon>Protacanthopterygii</taxon>
        <taxon>Esociformes</taxon>
        <taxon>Umbridae</taxon>
        <taxon>Umbra</taxon>
    </lineage>
</organism>
<comment type="subunit">
    <text evidence="4">Homotrimer.</text>
</comment>
<dbReference type="Pfam" id="PF22633">
    <property type="entry name" value="F5_F8_type_C_2"/>
    <property type="match status" value="1"/>
</dbReference>
<dbReference type="GO" id="GO:0046872">
    <property type="term" value="F:metal ion binding"/>
    <property type="evidence" value="ECO:0007669"/>
    <property type="project" value="UniProtKB-KW"/>
</dbReference>
<dbReference type="GO" id="GO:0005576">
    <property type="term" value="C:extracellular region"/>
    <property type="evidence" value="ECO:0007669"/>
    <property type="project" value="UniProtKB-SubCell"/>
</dbReference>
<name>A0ABD0WZV8_UMBPY</name>
<keyword evidence="6" id="KW-0479">Metal-binding</keyword>
<dbReference type="PANTHER" id="PTHR45713:SF8">
    <property type="entry name" value="SI:CH211-215K15.4"/>
    <property type="match status" value="1"/>
</dbReference>
<evidence type="ECO:0000256" key="9">
    <source>
        <dbReference type="ARBA" id="ARBA00023157"/>
    </source>
</evidence>
<dbReference type="AlphaFoldDB" id="A0ABD0WZV8"/>
<dbReference type="SUPFAM" id="SSF49785">
    <property type="entry name" value="Galactose-binding domain-like"/>
    <property type="match status" value="1"/>
</dbReference>
<evidence type="ECO:0000259" key="11">
    <source>
        <dbReference type="SMART" id="SM00607"/>
    </source>
</evidence>
<dbReference type="InterPro" id="IPR006585">
    <property type="entry name" value="FTP1"/>
</dbReference>
<comment type="function">
    <text evidence="1">Acts as a defensive agent. Recognizes blood group fucosylated oligosaccharides including A, B, H and Lewis B-type antigens. Does not recognize Lewis A antigen and has low affinity for monovalent haptens.</text>
</comment>
<feature type="signal peptide" evidence="10">
    <location>
        <begin position="1"/>
        <end position="19"/>
    </location>
</feature>
<comment type="similarity">
    <text evidence="3">Belongs to the fucolectin family.</text>
</comment>
<comment type="subcellular location">
    <subcellularLocation>
        <location evidence="2">Secreted</location>
    </subcellularLocation>
</comment>
<dbReference type="EMBL" id="JAGEUA010000004">
    <property type="protein sequence ID" value="KAL0984441.1"/>
    <property type="molecule type" value="Genomic_DNA"/>
</dbReference>
<dbReference type="SMART" id="SM00607">
    <property type="entry name" value="FTP"/>
    <property type="match status" value="1"/>
</dbReference>
<protein>
    <recommendedName>
        <fullName evidence="11">Fucolectin tachylectin-4 pentraxin-1 domain-containing protein</fullName>
    </recommendedName>
</protein>
<reference evidence="12 13" key="1">
    <citation type="submission" date="2024-06" db="EMBL/GenBank/DDBJ databases">
        <authorList>
            <person name="Pan Q."/>
            <person name="Wen M."/>
            <person name="Jouanno E."/>
            <person name="Zahm M."/>
            <person name="Klopp C."/>
            <person name="Cabau C."/>
            <person name="Louis A."/>
            <person name="Berthelot C."/>
            <person name="Parey E."/>
            <person name="Roest Crollius H."/>
            <person name="Montfort J."/>
            <person name="Robinson-Rechavi M."/>
            <person name="Bouchez O."/>
            <person name="Lampietro C."/>
            <person name="Lopez Roques C."/>
            <person name="Donnadieu C."/>
            <person name="Postlethwait J."/>
            <person name="Bobe J."/>
            <person name="Verreycken H."/>
            <person name="Guiguen Y."/>
        </authorList>
    </citation>
    <scope>NUCLEOTIDE SEQUENCE [LARGE SCALE GENOMIC DNA]</scope>
    <source>
        <strain evidence="12">Up_M1</strain>
        <tissue evidence="12">Testis</tissue>
    </source>
</reference>
<dbReference type="GO" id="GO:0010185">
    <property type="term" value="P:regulation of cellular defense response"/>
    <property type="evidence" value="ECO:0007669"/>
    <property type="project" value="UniProtKB-ARBA"/>
</dbReference>